<dbReference type="EMBL" id="LDAU01000197">
    <property type="protein sequence ID" value="KRX00025.1"/>
    <property type="molecule type" value="Genomic_DNA"/>
</dbReference>
<comment type="caution">
    <text evidence="3">The sequence shown here is derived from an EMBL/GenBank/DDBJ whole genome shotgun (WGS) entry which is preliminary data.</text>
</comment>
<dbReference type="OMA" id="GAYCGFL"/>
<keyword evidence="2" id="KW-0472">Membrane</keyword>
<feature type="coiled-coil region" evidence="1">
    <location>
        <begin position="54"/>
        <end position="115"/>
    </location>
</feature>
<protein>
    <submittedName>
        <fullName evidence="3">Uncharacterized protein</fullName>
    </submittedName>
</protein>
<keyword evidence="1" id="KW-0175">Coiled coil</keyword>
<evidence type="ECO:0000256" key="1">
    <source>
        <dbReference type="SAM" id="Coils"/>
    </source>
</evidence>
<dbReference type="Proteomes" id="UP000054937">
    <property type="component" value="Unassembled WGS sequence"/>
</dbReference>
<accession>A0A0V0QCU2</accession>
<dbReference type="InParanoid" id="A0A0V0QCU2"/>
<organism evidence="3 4">
    <name type="scientific">Pseudocohnilembus persalinus</name>
    <name type="common">Ciliate</name>
    <dbReference type="NCBI Taxonomy" id="266149"/>
    <lineage>
        <taxon>Eukaryota</taxon>
        <taxon>Sar</taxon>
        <taxon>Alveolata</taxon>
        <taxon>Ciliophora</taxon>
        <taxon>Intramacronucleata</taxon>
        <taxon>Oligohymenophorea</taxon>
        <taxon>Scuticociliatia</taxon>
        <taxon>Philasterida</taxon>
        <taxon>Pseudocohnilembidae</taxon>
        <taxon>Pseudocohnilembus</taxon>
    </lineage>
</organism>
<name>A0A0V0QCU2_PSEPJ</name>
<keyword evidence="2" id="KW-0812">Transmembrane</keyword>
<keyword evidence="4" id="KW-1185">Reference proteome</keyword>
<feature type="transmembrane region" description="Helical" evidence="2">
    <location>
        <begin position="12"/>
        <end position="30"/>
    </location>
</feature>
<dbReference type="AlphaFoldDB" id="A0A0V0QCU2"/>
<gene>
    <name evidence="3" type="ORF">PPERSA_00175</name>
</gene>
<proteinExistence type="predicted"/>
<evidence type="ECO:0000313" key="3">
    <source>
        <dbReference type="EMBL" id="KRX00025.1"/>
    </source>
</evidence>
<keyword evidence="2" id="KW-1133">Transmembrane helix</keyword>
<evidence type="ECO:0000256" key="2">
    <source>
        <dbReference type="SAM" id="Phobius"/>
    </source>
</evidence>
<evidence type="ECO:0000313" key="4">
    <source>
        <dbReference type="Proteomes" id="UP000054937"/>
    </source>
</evidence>
<reference evidence="3 4" key="1">
    <citation type="journal article" date="2015" name="Sci. Rep.">
        <title>Genome of the facultative scuticociliatosis pathogen Pseudocohnilembus persalinus provides insight into its virulence through horizontal gene transfer.</title>
        <authorList>
            <person name="Xiong J."/>
            <person name="Wang G."/>
            <person name="Cheng J."/>
            <person name="Tian M."/>
            <person name="Pan X."/>
            <person name="Warren A."/>
            <person name="Jiang C."/>
            <person name="Yuan D."/>
            <person name="Miao W."/>
        </authorList>
    </citation>
    <scope>NUCLEOTIDE SEQUENCE [LARGE SCALE GENOMIC DNA]</scope>
    <source>
        <strain evidence="3">36N120E</strain>
    </source>
</reference>
<sequence>MSQQPVKILEKIGNQLGFIGFITGLYAGFLTRDEFNFSSVDRLEEISEAYYVREAILNEDIEKYTNELQQVEKQIKLKKKQNRLKQKKSEINQAYDQEIAYLNQKEEELKNLKSSRKN</sequence>